<organism evidence="5 6">
    <name type="scientific">endosymbiont of Rhynchophorus ferrugineus</name>
    <dbReference type="NCBI Taxonomy" id="1972133"/>
    <lineage>
        <taxon>Bacteria</taxon>
        <taxon>Pseudomonadati</taxon>
        <taxon>Pseudomonadota</taxon>
        <taxon>Gammaproteobacteria</taxon>
        <taxon>Candidatus Nardonella</taxon>
    </lineage>
</organism>
<dbReference type="KEGG" id="eor:NARRFE1_01450"/>
<evidence type="ECO:0000256" key="1">
    <source>
        <dbReference type="ARBA" id="ARBA00022814"/>
    </source>
</evidence>
<evidence type="ECO:0000313" key="6">
    <source>
        <dbReference type="Proteomes" id="UP000289537"/>
    </source>
</evidence>
<evidence type="ECO:0000259" key="4">
    <source>
        <dbReference type="Pfam" id="PF02357"/>
    </source>
</evidence>
<keyword evidence="1" id="KW-0889">Transcription antitermination</keyword>
<dbReference type="SUPFAM" id="SSF82679">
    <property type="entry name" value="N-utilization substance G protein NusG, N-terminal domain"/>
    <property type="match status" value="1"/>
</dbReference>
<name>A0A2Z5T3V7_9GAMM</name>
<dbReference type="AlphaFoldDB" id="A0A2Z5T3V7"/>
<protein>
    <submittedName>
        <fullName evidence="5">Transcription termination/antitermination protein NusG</fullName>
    </submittedName>
</protein>
<dbReference type="GO" id="GO:0031564">
    <property type="term" value="P:transcription antitermination"/>
    <property type="evidence" value="ECO:0007669"/>
    <property type="project" value="UniProtKB-KW"/>
</dbReference>
<dbReference type="Gene3D" id="2.30.30.30">
    <property type="match status" value="1"/>
</dbReference>
<feature type="domain" description="NusG-like N-terminal" evidence="4">
    <location>
        <begin position="2"/>
        <end position="96"/>
    </location>
</feature>
<dbReference type="InterPro" id="IPR043425">
    <property type="entry name" value="NusG-like"/>
</dbReference>
<dbReference type="Gene3D" id="3.30.70.940">
    <property type="entry name" value="NusG, N-terminal domain"/>
    <property type="match status" value="1"/>
</dbReference>
<dbReference type="InterPro" id="IPR008991">
    <property type="entry name" value="Translation_prot_SH3-like_sf"/>
</dbReference>
<dbReference type="PANTHER" id="PTHR30265:SF2">
    <property type="entry name" value="TRANSCRIPTION TERMINATION_ANTITERMINATION PROTEIN NUSG"/>
    <property type="match status" value="1"/>
</dbReference>
<dbReference type="GO" id="GO:0006354">
    <property type="term" value="P:DNA-templated transcription elongation"/>
    <property type="evidence" value="ECO:0007669"/>
    <property type="project" value="InterPro"/>
</dbReference>
<keyword evidence="6" id="KW-1185">Reference proteome</keyword>
<accession>A0A2Z5T3V7</accession>
<dbReference type="Proteomes" id="UP000289537">
    <property type="component" value="Chromosome"/>
</dbReference>
<gene>
    <name evidence="5" type="primary">nusG</name>
    <name evidence="5" type="ORF">NARRFE1_01450</name>
</gene>
<reference evidence="5 6" key="1">
    <citation type="journal article" date="2017" name="Proc. Natl. Acad. Sci. U.S.A.">
        <title>Small genome symbiont underlies cuticle hardness in beetles.</title>
        <authorList>
            <person name="Anbutsu H."/>
            <person name="Moriyama M."/>
            <person name="Nikoh N."/>
            <person name="Hosokawa T."/>
            <person name="Futahashi R."/>
            <person name="Tanahashi M."/>
            <person name="Meng X.Y."/>
            <person name="Kuriwada T."/>
            <person name="Mori N."/>
            <person name="Oshima K."/>
            <person name="Hattori M."/>
            <person name="Fujie M."/>
            <person name="Satoh N."/>
            <person name="Maeda T."/>
            <person name="Shigenobu S."/>
            <person name="Koga R."/>
            <person name="Fukatsu T."/>
        </authorList>
    </citation>
    <scope>NUCLEOTIDE SEQUENCE [LARGE SCALE GENOMIC DNA]</scope>
    <source>
        <strain evidence="5">NARRFE1</strain>
    </source>
</reference>
<sequence>MKKWYVIKIFSKFKNNIIKNIFNFNKNISLYKYFIDKIVFFNYNKYNYNNNCIYLNFFINNYTIKYINNIPNVLGFINKNKYNYPLYIDDKYINNILISEYNIKLISNKFLKKNDKIIIKNSEFYNFLGTIKKIDFDNFDLVVKIFLLGKKKYVKLNFYEIKKINYYENKTYC</sequence>
<keyword evidence="2" id="KW-0805">Transcription regulation</keyword>
<evidence type="ECO:0000256" key="3">
    <source>
        <dbReference type="ARBA" id="ARBA00023163"/>
    </source>
</evidence>
<dbReference type="InterPro" id="IPR036735">
    <property type="entry name" value="NGN_dom_sf"/>
</dbReference>
<dbReference type="SUPFAM" id="SSF50104">
    <property type="entry name" value="Translation proteins SH3-like domain"/>
    <property type="match status" value="1"/>
</dbReference>
<dbReference type="PANTHER" id="PTHR30265">
    <property type="entry name" value="RHO-INTERACTING TRANSCRIPTION TERMINATION FACTOR NUSG"/>
    <property type="match status" value="1"/>
</dbReference>
<dbReference type="Pfam" id="PF02357">
    <property type="entry name" value="NusG"/>
    <property type="match status" value="1"/>
</dbReference>
<keyword evidence="3" id="KW-0804">Transcription</keyword>
<dbReference type="EMBL" id="AP018161">
    <property type="protein sequence ID" value="BBA85080.1"/>
    <property type="molecule type" value="Genomic_DNA"/>
</dbReference>
<dbReference type="GO" id="GO:0005829">
    <property type="term" value="C:cytosol"/>
    <property type="evidence" value="ECO:0007669"/>
    <property type="project" value="TreeGrafter"/>
</dbReference>
<dbReference type="InterPro" id="IPR006645">
    <property type="entry name" value="NGN-like_dom"/>
</dbReference>
<dbReference type="RefSeq" id="WP_148708429.1">
    <property type="nucleotide sequence ID" value="NZ_AP018161.1"/>
</dbReference>
<evidence type="ECO:0000256" key="2">
    <source>
        <dbReference type="ARBA" id="ARBA00023015"/>
    </source>
</evidence>
<proteinExistence type="predicted"/>
<dbReference type="InterPro" id="IPR014722">
    <property type="entry name" value="Rib_uL2_dom2"/>
</dbReference>
<evidence type="ECO:0000313" key="5">
    <source>
        <dbReference type="EMBL" id="BBA85080.1"/>
    </source>
</evidence>